<dbReference type="Pfam" id="PF02397">
    <property type="entry name" value="Bac_transf"/>
    <property type="match status" value="1"/>
</dbReference>
<comment type="caution">
    <text evidence="9">The sequence shown here is derived from an EMBL/GenBank/DDBJ whole genome shotgun (WGS) entry which is preliminary data.</text>
</comment>
<accession>A0A840IB60</accession>
<feature type="transmembrane region" description="Helical" evidence="7">
    <location>
        <begin position="128"/>
        <end position="147"/>
    </location>
</feature>
<feature type="transmembrane region" description="Helical" evidence="7">
    <location>
        <begin position="53"/>
        <end position="78"/>
    </location>
</feature>
<dbReference type="GO" id="GO:0016020">
    <property type="term" value="C:membrane"/>
    <property type="evidence" value="ECO:0007669"/>
    <property type="project" value="UniProtKB-SubCell"/>
</dbReference>
<evidence type="ECO:0000256" key="4">
    <source>
        <dbReference type="ARBA" id="ARBA00022692"/>
    </source>
</evidence>
<evidence type="ECO:0000256" key="5">
    <source>
        <dbReference type="ARBA" id="ARBA00022989"/>
    </source>
</evidence>
<keyword evidence="6 7" id="KW-0472">Membrane</keyword>
<keyword evidence="10" id="KW-1185">Reference proteome</keyword>
<comment type="similarity">
    <text evidence="2">Belongs to the bacterial sugar transferase family.</text>
</comment>
<dbReference type="EMBL" id="JACHNU010000001">
    <property type="protein sequence ID" value="MBB4661491.1"/>
    <property type="molecule type" value="Genomic_DNA"/>
</dbReference>
<evidence type="ECO:0000256" key="6">
    <source>
        <dbReference type="ARBA" id="ARBA00023136"/>
    </source>
</evidence>
<evidence type="ECO:0000313" key="9">
    <source>
        <dbReference type="EMBL" id="MBB4661491.1"/>
    </source>
</evidence>
<dbReference type="PANTHER" id="PTHR30576">
    <property type="entry name" value="COLANIC BIOSYNTHESIS UDP-GLUCOSE LIPID CARRIER TRANSFERASE"/>
    <property type="match status" value="1"/>
</dbReference>
<dbReference type="NCBIfam" id="TIGR03025">
    <property type="entry name" value="EPS_sugtrans"/>
    <property type="match status" value="1"/>
</dbReference>
<dbReference type="InterPro" id="IPR003362">
    <property type="entry name" value="Bact_transf"/>
</dbReference>
<evidence type="ECO:0000256" key="2">
    <source>
        <dbReference type="ARBA" id="ARBA00006464"/>
    </source>
</evidence>
<keyword evidence="5 7" id="KW-1133">Transmembrane helix</keyword>
<dbReference type="PANTHER" id="PTHR30576:SF10">
    <property type="entry name" value="SLL5057 PROTEIN"/>
    <property type="match status" value="1"/>
</dbReference>
<proteinExistence type="inferred from homology"/>
<comment type="subcellular location">
    <subcellularLocation>
        <location evidence="1">Membrane</location>
        <topology evidence="1">Multi-pass membrane protein</topology>
    </subcellularLocation>
</comment>
<protein>
    <submittedName>
        <fullName evidence="9">Exopolysaccharide biosynthesis polyprenyl glycosylphosphotransferase</fullName>
    </submittedName>
</protein>
<dbReference type="Gene3D" id="3.40.50.720">
    <property type="entry name" value="NAD(P)-binding Rossmann-like Domain"/>
    <property type="match status" value="1"/>
</dbReference>
<feature type="transmembrane region" description="Helical" evidence="7">
    <location>
        <begin position="323"/>
        <end position="344"/>
    </location>
</feature>
<evidence type="ECO:0000256" key="1">
    <source>
        <dbReference type="ARBA" id="ARBA00004141"/>
    </source>
</evidence>
<organism evidence="9 10">
    <name type="scientific">Conexibacter arvalis</name>
    <dbReference type="NCBI Taxonomy" id="912552"/>
    <lineage>
        <taxon>Bacteria</taxon>
        <taxon>Bacillati</taxon>
        <taxon>Actinomycetota</taxon>
        <taxon>Thermoleophilia</taxon>
        <taxon>Solirubrobacterales</taxon>
        <taxon>Conexibacteraceae</taxon>
        <taxon>Conexibacter</taxon>
    </lineage>
</organism>
<keyword evidence="4 7" id="KW-0812">Transmembrane</keyword>
<feature type="transmembrane region" description="Helical" evidence="7">
    <location>
        <begin position="98"/>
        <end position="116"/>
    </location>
</feature>
<dbReference type="GO" id="GO:0016780">
    <property type="term" value="F:phosphotransferase activity, for other substituted phosphate groups"/>
    <property type="evidence" value="ECO:0007669"/>
    <property type="project" value="TreeGrafter"/>
</dbReference>
<gene>
    <name evidence="9" type="ORF">BDZ31_001064</name>
</gene>
<dbReference type="InterPro" id="IPR017475">
    <property type="entry name" value="EPS_sugar_tfrase"/>
</dbReference>
<evidence type="ECO:0000259" key="8">
    <source>
        <dbReference type="Pfam" id="PF02397"/>
    </source>
</evidence>
<dbReference type="Proteomes" id="UP000585272">
    <property type="component" value="Unassembled WGS sequence"/>
</dbReference>
<dbReference type="InterPro" id="IPR036291">
    <property type="entry name" value="NAD(P)-bd_dom_sf"/>
</dbReference>
<reference evidence="9 10" key="1">
    <citation type="submission" date="2020-08" db="EMBL/GenBank/DDBJ databases">
        <title>Genomic Encyclopedia of Archaeal and Bacterial Type Strains, Phase II (KMG-II): from individual species to whole genera.</title>
        <authorList>
            <person name="Goeker M."/>
        </authorList>
    </citation>
    <scope>NUCLEOTIDE SEQUENCE [LARGE SCALE GENOMIC DNA]</scope>
    <source>
        <strain evidence="9 10">DSM 23288</strain>
    </source>
</reference>
<name>A0A840IB60_9ACTN</name>
<feature type="domain" description="Bacterial sugar transferase" evidence="8">
    <location>
        <begin position="318"/>
        <end position="505"/>
    </location>
</feature>
<keyword evidence="3 9" id="KW-0808">Transferase</keyword>
<dbReference type="Pfam" id="PF13727">
    <property type="entry name" value="CoA_binding_3"/>
    <property type="match status" value="1"/>
</dbReference>
<dbReference type="AlphaFoldDB" id="A0A840IB60"/>
<sequence length="511" mass="57113">MHRVANGAVKVEEQQHGQSLAVPVLSDRDVRRKRPPVLSFLLRLATLRKLLRVVSLLALDFAGVWAALFTALLLKAVIKSDHDLAAAVDLAAGQTREFLAFAYLVTVLLFARSDLYADRPRRPGLTKIVASLFQVTVVALIFAVASGEKFQSYYIFYGTLGFAIVYVSSLRWVHTRVTGWLLSQAGYARRALLVGSGQHIDQVAHALATSPGRQIEMVGYISLTPRPENGLRSLGALDELAEVLERDRVQEVIIADPDFPEQHAVELVDQCHRRGVDVHVAPSTMEILVQRAEFVPGQSVPLFTLKPPVFEGIDFAVKRTFDLVGSFVILLLLSPLLIALSLAVKLSSRGPVLYRSPRPGIGGVPFDCFKFRTMFDDVVVSDEELERLNEADGALFKIRDDPRITPVGRVLRRYSLDELPQLINVVRGEMSLVGPRPLPLRDFDRLEEWHKKRYLVLPGITGLWQVSGRSELNFDDLVRLDFVYLERWSVALDLVILLKTIPAVVMRRGAF</sequence>
<evidence type="ECO:0000313" key="10">
    <source>
        <dbReference type="Proteomes" id="UP000585272"/>
    </source>
</evidence>
<dbReference type="SUPFAM" id="SSF51735">
    <property type="entry name" value="NAD(P)-binding Rossmann-fold domains"/>
    <property type="match status" value="1"/>
</dbReference>
<evidence type="ECO:0000256" key="3">
    <source>
        <dbReference type="ARBA" id="ARBA00022679"/>
    </source>
</evidence>
<feature type="transmembrane region" description="Helical" evidence="7">
    <location>
        <begin position="153"/>
        <end position="173"/>
    </location>
</feature>
<evidence type="ECO:0000256" key="7">
    <source>
        <dbReference type="SAM" id="Phobius"/>
    </source>
</evidence>
<dbReference type="RefSeq" id="WP_183339705.1">
    <property type="nucleotide sequence ID" value="NZ_JACHNU010000001.1"/>
</dbReference>